<dbReference type="SMART" id="SM00490">
    <property type="entry name" value="HELICc"/>
    <property type="match status" value="1"/>
</dbReference>
<keyword evidence="4 5" id="KW-0694">RNA-binding</keyword>
<comment type="caution">
    <text evidence="8">The sequence shown here is derived from an EMBL/GenBank/DDBJ whole genome shotgun (WGS) entry which is preliminary data.</text>
</comment>
<accession>A0A9W5WUC7</accession>
<keyword evidence="5 8" id="KW-0347">Helicase</keyword>
<proteinExistence type="inferred from homology"/>
<dbReference type="EC" id="3.6.4.13" evidence="5"/>
<gene>
    <name evidence="8" type="ORF">BaOVIS_011770</name>
</gene>
<dbReference type="EMBL" id="BLIY01000007">
    <property type="protein sequence ID" value="GFE53773.1"/>
    <property type="molecule type" value="Genomic_DNA"/>
</dbReference>
<feature type="domain" description="Helicase ATP-binding" evidence="6">
    <location>
        <begin position="76"/>
        <end position="279"/>
    </location>
</feature>
<dbReference type="InterPro" id="IPR001650">
    <property type="entry name" value="Helicase_C-like"/>
</dbReference>
<evidence type="ECO:0000259" key="6">
    <source>
        <dbReference type="PROSITE" id="PS51192"/>
    </source>
</evidence>
<dbReference type="OrthoDB" id="3370at2759"/>
<dbReference type="GO" id="GO:0005524">
    <property type="term" value="F:ATP binding"/>
    <property type="evidence" value="ECO:0007669"/>
    <property type="project" value="UniProtKB-UniRule"/>
</dbReference>
<comment type="catalytic activity">
    <reaction evidence="5">
        <text>ATP + H2O = ADP + phosphate + H(+)</text>
        <dbReference type="Rhea" id="RHEA:13065"/>
        <dbReference type="ChEBI" id="CHEBI:15377"/>
        <dbReference type="ChEBI" id="CHEBI:15378"/>
        <dbReference type="ChEBI" id="CHEBI:30616"/>
        <dbReference type="ChEBI" id="CHEBI:43474"/>
        <dbReference type="ChEBI" id="CHEBI:456216"/>
        <dbReference type="EC" id="3.6.4.13"/>
    </reaction>
</comment>
<dbReference type="SUPFAM" id="SSF52540">
    <property type="entry name" value="P-loop containing nucleoside triphosphate hydrolases"/>
    <property type="match status" value="2"/>
</dbReference>
<dbReference type="PANTHER" id="PTHR24031">
    <property type="entry name" value="RNA HELICASE"/>
    <property type="match status" value="1"/>
</dbReference>
<dbReference type="Gene3D" id="3.40.50.300">
    <property type="entry name" value="P-loop containing nucleotide triphosphate hydrolases"/>
    <property type="match status" value="2"/>
</dbReference>
<keyword evidence="1 5" id="KW-0547">Nucleotide-binding</keyword>
<keyword evidence="3 5" id="KW-0067">ATP-binding</keyword>
<dbReference type="InterPro" id="IPR027417">
    <property type="entry name" value="P-loop_NTPase"/>
</dbReference>
<keyword evidence="9" id="KW-1185">Reference proteome</keyword>
<evidence type="ECO:0000256" key="1">
    <source>
        <dbReference type="ARBA" id="ARBA00022741"/>
    </source>
</evidence>
<sequence>MATETSQSHVTDAVPLWVNRIRTLEAEPLGKSARELLEEWKVHPHLVNLLEEHHINQLFPVQEQVIPLLIDCDALDRYSVAASDIVVTAPTGQGKTLCYLLPIVNSIVKNNRIGLVSLILAPTRELVKQIYDFCKWFIEKDTKVYDLKGGELLRVYSCHGNTSFIDDHTYLLEKRPQIVVFTPGRFVEHFAHREAGGDKTLDFSSLRWIVIDEVDLLLSQSFYNWTSAVISISNECQRKDAALEHTFHPVRPQKILVSATIPTKSSEIDLLQLNRPLLLKGNSSSIYTLPENLQQWCIKTTKNKKPLILIKLMLYIMKHGVSGDKTIIFCSYKETAHETARMLELFSLYTGRNLGILELSANLSQKQRREVLEKFGDGTADCLVCSDVASRGMNFAKTRNVINYDFPKSITKYIHRIGRTARANESGSSYMILTGNQESELRNFVVQLQIAMEDIKQIVLSDLLESKNQSELDEDFKKIRDMVDRCLELEKSGTIQHDAPMTANWMALLQNRDAE</sequence>
<protein>
    <recommendedName>
        <fullName evidence="5">ATP-dependent RNA helicase</fullName>
        <ecNumber evidence="5">3.6.4.13</ecNumber>
    </recommendedName>
</protein>
<evidence type="ECO:0000313" key="9">
    <source>
        <dbReference type="Proteomes" id="UP001057455"/>
    </source>
</evidence>
<dbReference type="InterPro" id="IPR011545">
    <property type="entry name" value="DEAD/DEAH_box_helicase_dom"/>
</dbReference>
<comment type="function">
    <text evidence="5">RNA helicase.</text>
</comment>
<evidence type="ECO:0000259" key="7">
    <source>
        <dbReference type="PROSITE" id="PS51194"/>
    </source>
</evidence>
<evidence type="ECO:0000256" key="5">
    <source>
        <dbReference type="RuleBase" id="RU365068"/>
    </source>
</evidence>
<dbReference type="GO" id="GO:0016787">
    <property type="term" value="F:hydrolase activity"/>
    <property type="evidence" value="ECO:0007669"/>
    <property type="project" value="UniProtKB-KW"/>
</dbReference>
<evidence type="ECO:0000313" key="8">
    <source>
        <dbReference type="EMBL" id="GFE53773.1"/>
    </source>
</evidence>
<dbReference type="PROSITE" id="PS51194">
    <property type="entry name" value="HELICASE_CTER"/>
    <property type="match status" value="1"/>
</dbReference>
<name>A0A9W5WUC7_BABOV</name>
<dbReference type="GO" id="GO:0003723">
    <property type="term" value="F:RNA binding"/>
    <property type="evidence" value="ECO:0007669"/>
    <property type="project" value="UniProtKB-UniRule"/>
</dbReference>
<dbReference type="Pfam" id="PF00271">
    <property type="entry name" value="Helicase_C"/>
    <property type="match status" value="1"/>
</dbReference>
<evidence type="ECO:0000256" key="4">
    <source>
        <dbReference type="ARBA" id="ARBA00022884"/>
    </source>
</evidence>
<evidence type="ECO:0000256" key="3">
    <source>
        <dbReference type="ARBA" id="ARBA00022840"/>
    </source>
</evidence>
<organism evidence="8 9">
    <name type="scientific">Babesia ovis</name>
    <dbReference type="NCBI Taxonomy" id="5869"/>
    <lineage>
        <taxon>Eukaryota</taxon>
        <taxon>Sar</taxon>
        <taxon>Alveolata</taxon>
        <taxon>Apicomplexa</taxon>
        <taxon>Aconoidasida</taxon>
        <taxon>Piroplasmida</taxon>
        <taxon>Babesiidae</taxon>
        <taxon>Babesia</taxon>
    </lineage>
</organism>
<dbReference type="GO" id="GO:0003724">
    <property type="term" value="F:RNA helicase activity"/>
    <property type="evidence" value="ECO:0007669"/>
    <property type="project" value="UniProtKB-EC"/>
</dbReference>
<dbReference type="SMART" id="SM00487">
    <property type="entry name" value="DEXDc"/>
    <property type="match status" value="1"/>
</dbReference>
<reference evidence="8" key="1">
    <citation type="submission" date="2019-12" db="EMBL/GenBank/DDBJ databases">
        <title>Genome sequence of Babesia ovis.</title>
        <authorList>
            <person name="Yamagishi J."/>
            <person name="Sevinc F."/>
            <person name="Xuan X."/>
        </authorList>
    </citation>
    <scope>NUCLEOTIDE SEQUENCE</scope>
    <source>
        <strain evidence="8">Selcuk</strain>
    </source>
</reference>
<feature type="domain" description="Helicase C-terminal" evidence="7">
    <location>
        <begin position="308"/>
        <end position="466"/>
    </location>
</feature>
<dbReference type="PROSITE" id="PS51192">
    <property type="entry name" value="HELICASE_ATP_BIND_1"/>
    <property type="match status" value="1"/>
</dbReference>
<dbReference type="InterPro" id="IPR014001">
    <property type="entry name" value="Helicase_ATP-bd"/>
</dbReference>
<comment type="domain">
    <text evidence="5">The Q motif is unique to and characteristic of the DEAD box family of RNA helicases and controls ATP binding and hydrolysis.</text>
</comment>
<keyword evidence="2 5" id="KW-0378">Hydrolase</keyword>
<dbReference type="Pfam" id="PF00270">
    <property type="entry name" value="DEAD"/>
    <property type="match status" value="1"/>
</dbReference>
<evidence type="ECO:0000256" key="2">
    <source>
        <dbReference type="ARBA" id="ARBA00022801"/>
    </source>
</evidence>
<dbReference type="AlphaFoldDB" id="A0A9W5WUC7"/>
<dbReference type="Proteomes" id="UP001057455">
    <property type="component" value="Unassembled WGS sequence"/>
</dbReference>
<dbReference type="CDD" id="cd18787">
    <property type="entry name" value="SF2_C_DEAD"/>
    <property type="match status" value="1"/>
</dbReference>
<comment type="similarity">
    <text evidence="5">Belongs to the DEAD box helicase family.</text>
</comment>